<keyword evidence="3" id="KW-0804">Transcription</keyword>
<dbReference type="InterPro" id="IPR022905">
    <property type="entry name" value="Rpo11-like"/>
</dbReference>
<dbReference type="GO" id="GO:0006366">
    <property type="term" value="P:transcription by RNA polymerase II"/>
    <property type="evidence" value="ECO:0007669"/>
    <property type="project" value="InterPro"/>
</dbReference>
<feature type="domain" description="DNA-directed RNA polymerase RBP11-like dimerisation" evidence="6">
    <location>
        <begin position="68"/>
        <end position="139"/>
    </location>
</feature>
<dbReference type="PANTHER" id="PTHR13946">
    <property type="entry name" value="DNA-DIRECTED RNA POLYMERASE I,II,III"/>
    <property type="match status" value="1"/>
</dbReference>
<dbReference type="InterPro" id="IPR036603">
    <property type="entry name" value="RBP11-like"/>
</dbReference>
<evidence type="ECO:0000256" key="2">
    <source>
        <dbReference type="ARBA" id="ARBA00022478"/>
    </source>
</evidence>
<accession>A0A7C8MFD8</accession>
<evidence type="ECO:0000313" key="8">
    <source>
        <dbReference type="Proteomes" id="UP000481861"/>
    </source>
</evidence>
<dbReference type="HAMAP" id="MF_00261">
    <property type="entry name" value="RNApol_arch_Rpo11"/>
    <property type="match status" value="1"/>
</dbReference>
<evidence type="ECO:0000256" key="4">
    <source>
        <dbReference type="ARBA" id="ARBA00023242"/>
    </source>
</evidence>
<proteinExistence type="inferred from homology"/>
<dbReference type="Proteomes" id="UP000481861">
    <property type="component" value="Unassembled WGS sequence"/>
</dbReference>
<dbReference type="InterPro" id="IPR037685">
    <property type="entry name" value="RBP11"/>
</dbReference>
<comment type="caution">
    <text evidence="7">The sequence shown here is derived from an EMBL/GenBank/DDBJ whole genome shotgun (WGS) entry which is preliminary data.</text>
</comment>
<reference evidence="7 8" key="1">
    <citation type="submission" date="2020-01" db="EMBL/GenBank/DDBJ databases">
        <authorList>
            <consortium name="DOE Joint Genome Institute"/>
            <person name="Haridas S."/>
            <person name="Albert R."/>
            <person name="Binder M."/>
            <person name="Bloem J."/>
            <person name="Labutti K."/>
            <person name="Salamov A."/>
            <person name="Andreopoulos B."/>
            <person name="Baker S.E."/>
            <person name="Barry K."/>
            <person name="Bills G."/>
            <person name="Bluhm B.H."/>
            <person name="Cannon C."/>
            <person name="Castanera R."/>
            <person name="Culley D.E."/>
            <person name="Daum C."/>
            <person name="Ezra D."/>
            <person name="Gonzalez J.B."/>
            <person name="Henrissat B."/>
            <person name="Kuo A."/>
            <person name="Liang C."/>
            <person name="Lipzen A."/>
            <person name="Lutzoni F."/>
            <person name="Magnuson J."/>
            <person name="Mondo S."/>
            <person name="Nolan M."/>
            <person name="Ohm R."/>
            <person name="Pangilinan J."/>
            <person name="Park H.-J.H."/>
            <person name="Ramirez L."/>
            <person name="Alfaro M."/>
            <person name="Sun H."/>
            <person name="Tritt A."/>
            <person name="Yoshinaga Y."/>
            <person name="Zwiers L.-H.L."/>
            <person name="Turgeon B.G."/>
            <person name="Goodwin S.B."/>
            <person name="Spatafora J.W."/>
            <person name="Crous P.W."/>
            <person name="Grigoriev I.V."/>
        </authorList>
    </citation>
    <scope>NUCLEOTIDE SEQUENCE [LARGE SCALE GENOMIC DNA]</scope>
    <source>
        <strain evidence="7 8">CBS 611.86</strain>
    </source>
</reference>
<evidence type="ECO:0000256" key="1">
    <source>
        <dbReference type="ARBA" id="ARBA00004123"/>
    </source>
</evidence>
<comment type="subcellular location">
    <subcellularLocation>
        <location evidence="1">Nucleus</location>
    </subcellularLocation>
</comment>
<evidence type="ECO:0000256" key="5">
    <source>
        <dbReference type="ARBA" id="ARBA00025751"/>
    </source>
</evidence>
<evidence type="ECO:0000256" key="3">
    <source>
        <dbReference type="ARBA" id="ARBA00023163"/>
    </source>
</evidence>
<dbReference type="Pfam" id="PF13656">
    <property type="entry name" value="RNA_pol_L_2"/>
    <property type="match status" value="1"/>
</dbReference>
<comment type="similarity">
    <text evidence="5">Belongs to the archaeal Rpo11/eukaryotic RPB11/RPC19 RNA polymerase subunit family.</text>
</comment>
<evidence type="ECO:0000313" key="7">
    <source>
        <dbReference type="EMBL" id="KAF2876279.1"/>
    </source>
</evidence>
<dbReference type="CDD" id="cd06926">
    <property type="entry name" value="RNAP_II_RPB11"/>
    <property type="match status" value="1"/>
</dbReference>
<protein>
    <submittedName>
        <fullName evidence="7">DNA-directed RNA polymerase</fullName>
    </submittedName>
</protein>
<name>A0A7C8MFD8_9PLEO</name>
<gene>
    <name evidence="7" type="ORF">BDV95DRAFT_625572</name>
</gene>
<keyword evidence="2 7" id="KW-0240">DNA-directed RNA polymerase</keyword>
<organism evidence="7 8">
    <name type="scientific">Massariosphaeria phaeospora</name>
    <dbReference type="NCBI Taxonomy" id="100035"/>
    <lineage>
        <taxon>Eukaryota</taxon>
        <taxon>Fungi</taxon>
        <taxon>Dikarya</taxon>
        <taxon>Ascomycota</taxon>
        <taxon>Pezizomycotina</taxon>
        <taxon>Dothideomycetes</taxon>
        <taxon>Pleosporomycetidae</taxon>
        <taxon>Pleosporales</taxon>
        <taxon>Pleosporales incertae sedis</taxon>
        <taxon>Massariosphaeria</taxon>
    </lineage>
</organism>
<dbReference type="GO" id="GO:0003899">
    <property type="term" value="F:DNA-directed RNA polymerase activity"/>
    <property type="evidence" value="ECO:0007669"/>
    <property type="project" value="InterPro"/>
</dbReference>
<dbReference type="PANTHER" id="PTHR13946:SF16">
    <property type="entry name" value="DNA-DIRECTED RNA POLYMERASE II SUBUNIT RPB11"/>
    <property type="match status" value="1"/>
</dbReference>
<dbReference type="Gene3D" id="3.30.1360.10">
    <property type="entry name" value="RNA polymerase, RBP11-like subunit"/>
    <property type="match status" value="1"/>
</dbReference>
<dbReference type="OrthoDB" id="10248581at2759"/>
<evidence type="ECO:0000259" key="6">
    <source>
        <dbReference type="Pfam" id="PF13656"/>
    </source>
</evidence>
<dbReference type="GO" id="GO:0005665">
    <property type="term" value="C:RNA polymerase II, core complex"/>
    <property type="evidence" value="ECO:0007669"/>
    <property type="project" value="InterPro"/>
</dbReference>
<dbReference type="GO" id="GO:0046983">
    <property type="term" value="F:protein dimerization activity"/>
    <property type="evidence" value="ECO:0007669"/>
    <property type="project" value="InterPro"/>
</dbReference>
<dbReference type="EMBL" id="JAADJZ010000003">
    <property type="protein sequence ID" value="KAF2876279.1"/>
    <property type="molecule type" value="Genomic_DNA"/>
</dbReference>
<keyword evidence="8" id="KW-1185">Reference proteome</keyword>
<sequence length="166" mass="19300">MNAPDRWLRDGSATSWQPPIAQLIEDNPNARQRYRMRGNHLVRHSVYSNRNEEKIEVKEDTRVPSTTIFTFNKEDHTLGNLISQRLHKYPYILFSAYKVPHPLFAMFELRVTTDGSITPREAVTKCCADVVRDLDVLQQSFTTEWLGKRIVTEGEAERQARDQNPN</sequence>
<dbReference type="InterPro" id="IPR009025">
    <property type="entry name" value="RBP11-like_dimer"/>
</dbReference>
<dbReference type="SUPFAM" id="SSF55257">
    <property type="entry name" value="RBP11-like subunits of RNA polymerase"/>
    <property type="match status" value="1"/>
</dbReference>
<keyword evidence="4" id="KW-0539">Nucleus</keyword>
<dbReference type="AlphaFoldDB" id="A0A7C8MFD8"/>